<evidence type="ECO:0000256" key="1">
    <source>
        <dbReference type="ARBA" id="ARBA00023172"/>
    </source>
</evidence>
<name>A0A1Q9LSU9_9PSEU</name>
<keyword evidence="1" id="KW-0233">DNA recombination</keyword>
<evidence type="ECO:0000259" key="2">
    <source>
        <dbReference type="PROSITE" id="PS51898"/>
    </source>
</evidence>
<dbReference type="Gene3D" id="1.10.443.10">
    <property type="entry name" value="Intergrase catalytic core"/>
    <property type="match status" value="1"/>
</dbReference>
<comment type="caution">
    <text evidence="3">The sequence shown here is derived from an EMBL/GenBank/DDBJ whole genome shotgun (WGS) entry which is preliminary data.</text>
</comment>
<evidence type="ECO:0000313" key="3">
    <source>
        <dbReference type="EMBL" id="OLR95071.1"/>
    </source>
</evidence>
<protein>
    <recommendedName>
        <fullName evidence="2">Tyr recombinase domain-containing protein</fullName>
    </recommendedName>
</protein>
<dbReference type="InterPro" id="IPR013762">
    <property type="entry name" value="Integrase-like_cat_sf"/>
</dbReference>
<dbReference type="PANTHER" id="PTHR30349">
    <property type="entry name" value="PHAGE INTEGRASE-RELATED"/>
    <property type="match status" value="1"/>
</dbReference>
<dbReference type="InterPro" id="IPR011010">
    <property type="entry name" value="DNA_brk_join_enz"/>
</dbReference>
<dbReference type="InterPro" id="IPR050090">
    <property type="entry name" value="Tyrosine_recombinase_XerCD"/>
</dbReference>
<proteinExistence type="predicted"/>
<dbReference type="GO" id="GO:0015074">
    <property type="term" value="P:DNA integration"/>
    <property type="evidence" value="ECO:0007669"/>
    <property type="project" value="InterPro"/>
</dbReference>
<organism evidence="3 4">
    <name type="scientific">Actinokineospora bangkokensis</name>
    <dbReference type="NCBI Taxonomy" id="1193682"/>
    <lineage>
        <taxon>Bacteria</taxon>
        <taxon>Bacillati</taxon>
        <taxon>Actinomycetota</taxon>
        <taxon>Actinomycetes</taxon>
        <taxon>Pseudonocardiales</taxon>
        <taxon>Pseudonocardiaceae</taxon>
        <taxon>Actinokineospora</taxon>
    </lineage>
</organism>
<dbReference type="STRING" id="1193682.BJP25_08985"/>
<sequence length="241" mass="28008">MIGSNPCRKLRTTFADAPERPHADTDEVDTIAWRMHPGNGLLVQTAAHTGMRWGELTRLQWARVHLDHDIPHIVIDAKDRALHEINGRLELGPPKTSSSARLVHLPPFLADELRQHHHRAPNTRFVFTGPHRTLHRRSNFRRRAWLPALTGNPHHGWAPLNQNLHFHDLRHTHETWLVKDDVPRVLRLTRLGHKRKDINDRYSHVTDRMVQAMLDTLQTRWTTDGGRTWRDATDTEQDPPP</sequence>
<dbReference type="GO" id="GO:0003677">
    <property type="term" value="F:DNA binding"/>
    <property type="evidence" value="ECO:0007669"/>
    <property type="project" value="InterPro"/>
</dbReference>
<dbReference type="OrthoDB" id="4529782at2"/>
<dbReference type="PROSITE" id="PS51898">
    <property type="entry name" value="TYR_RECOMBINASE"/>
    <property type="match status" value="1"/>
</dbReference>
<dbReference type="AlphaFoldDB" id="A0A1Q9LSU9"/>
<feature type="domain" description="Tyr recombinase" evidence="2">
    <location>
        <begin position="18"/>
        <end position="215"/>
    </location>
</feature>
<dbReference type="GO" id="GO:0006310">
    <property type="term" value="P:DNA recombination"/>
    <property type="evidence" value="ECO:0007669"/>
    <property type="project" value="UniProtKB-KW"/>
</dbReference>
<dbReference type="Pfam" id="PF00589">
    <property type="entry name" value="Phage_integrase"/>
    <property type="match status" value="1"/>
</dbReference>
<keyword evidence="4" id="KW-1185">Reference proteome</keyword>
<evidence type="ECO:0000313" key="4">
    <source>
        <dbReference type="Proteomes" id="UP000186040"/>
    </source>
</evidence>
<dbReference type="InterPro" id="IPR002104">
    <property type="entry name" value="Integrase_catalytic"/>
</dbReference>
<dbReference type="SUPFAM" id="SSF56349">
    <property type="entry name" value="DNA breaking-rejoining enzymes"/>
    <property type="match status" value="1"/>
</dbReference>
<accession>A0A1Q9LSU9</accession>
<dbReference type="PANTHER" id="PTHR30349:SF64">
    <property type="entry name" value="PROPHAGE INTEGRASE INTD-RELATED"/>
    <property type="match status" value="1"/>
</dbReference>
<dbReference type="Proteomes" id="UP000186040">
    <property type="component" value="Unassembled WGS sequence"/>
</dbReference>
<gene>
    <name evidence="3" type="ORF">BJP25_08985</name>
</gene>
<dbReference type="EMBL" id="MKQR01000005">
    <property type="protein sequence ID" value="OLR95071.1"/>
    <property type="molecule type" value="Genomic_DNA"/>
</dbReference>
<reference evidence="3 4" key="1">
    <citation type="submission" date="2016-10" db="EMBL/GenBank/DDBJ databases">
        <title>The Draft Genome Sequence of Actinokineospora bangkokensis 44EHWT reveals the biosynthetic pathway of antifungal compounds Thailandins with unusual extender unit butylmalonyl-CoA.</title>
        <authorList>
            <person name="Greule A."/>
            <person name="Intra B."/>
            <person name="Flemming S."/>
            <person name="Rommel M.G."/>
            <person name="Panbangred W."/>
            <person name="Bechthold A."/>
        </authorList>
    </citation>
    <scope>NUCLEOTIDE SEQUENCE [LARGE SCALE GENOMIC DNA]</scope>
    <source>
        <strain evidence="3 4">44EHW</strain>
    </source>
</reference>